<evidence type="ECO:0000313" key="3">
    <source>
        <dbReference type="Proteomes" id="UP000694523"/>
    </source>
</evidence>
<reference evidence="2" key="2">
    <citation type="submission" date="2025-09" db="UniProtKB">
        <authorList>
            <consortium name="Ensembl"/>
        </authorList>
    </citation>
    <scope>IDENTIFICATION</scope>
</reference>
<dbReference type="GO" id="GO:0008343">
    <property type="term" value="P:adult feeding behavior"/>
    <property type="evidence" value="ECO:0007669"/>
    <property type="project" value="InterPro"/>
</dbReference>
<evidence type="ECO:0000256" key="1">
    <source>
        <dbReference type="SAM" id="SignalP"/>
    </source>
</evidence>
<organism evidence="2 3">
    <name type="scientific">Neogobius melanostomus</name>
    <name type="common">round goby</name>
    <dbReference type="NCBI Taxonomy" id="47308"/>
    <lineage>
        <taxon>Eukaryota</taxon>
        <taxon>Metazoa</taxon>
        <taxon>Chordata</taxon>
        <taxon>Craniata</taxon>
        <taxon>Vertebrata</taxon>
        <taxon>Euteleostomi</taxon>
        <taxon>Actinopterygii</taxon>
        <taxon>Neopterygii</taxon>
        <taxon>Teleostei</taxon>
        <taxon>Neoteleostei</taxon>
        <taxon>Acanthomorphata</taxon>
        <taxon>Gobiaria</taxon>
        <taxon>Gobiiformes</taxon>
        <taxon>Gobioidei</taxon>
        <taxon>Gobiidae</taxon>
        <taxon>Benthophilinae</taxon>
        <taxon>Neogobiini</taxon>
        <taxon>Neogobius</taxon>
    </lineage>
</organism>
<dbReference type="PANTHER" id="PTHR16655:SF5">
    <property type="entry name" value="COCAINE- AND AMPHETAMINE-REGULATED TRANSCRIPT 2-RELATED"/>
    <property type="match status" value="1"/>
</dbReference>
<dbReference type="Pfam" id="PF06373">
    <property type="entry name" value="CART"/>
    <property type="match status" value="1"/>
</dbReference>
<reference evidence="2" key="1">
    <citation type="submission" date="2025-08" db="UniProtKB">
        <authorList>
            <consortium name="Ensembl"/>
        </authorList>
    </citation>
    <scope>IDENTIFICATION</scope>
</reference>
<dbReference type="GO" id="GO:0032099">
    <property type="term" value="P:negative regulation of appetite"/>
    <property type="evidence" value="ECO:0007669"/>
    <property type="project" value="InterPro"/>
</dbReference>
<dbReference type="Proteomes" id="UP000694523">
    <property type="component" value="Unplaced"/>
</dbReference>
<dbReference type="Ensembl" id="ENSNMLT00000029735.1">
    <property type="protein sequence ID" value="ENSNMLP00000026601.1"/>
    <property type="gene ID" value="ENSNMLG00000016983.1"/>
</dbReference>
<dbReference type="AlphaFoldDB" id="A0A8C6TXB1"/>
<keyword evidence="3" id="KW-1185">Reference proteome</keyword>
<proteinExistence type="predicted"/>
<dbReference type="InterPro" id="IPR009106">
    <property type="entry name" value="CART"/>
</dbReference>
<dbReference type="GO" id="GO:0005615">
    <property type="term" value="C:extracellular space"/>
    <property type="evidence" value="ECO:0007669"/>
    <property type="project" value="InterPro"/>
</dbReference>
<dbReference type="PANTHER" id="PTHR16655">
    <property type="entry name" value="COCAINE AND AMPHETAMINE REGULATED TRANSCRIPT PROTEIN"/>
    <property type="match status" value="1"/>
</dbReference>
<dbReference type="GO" id="GO:0009267">
    <property type="term" value="P:cellular response to starvation"/>
    <property type="evidence" value="ECO:0007669"/>
    <property type="project" value="InterPro"/>
</dbReference>
<keyword evidence="1" id="KW-0732">Signal</keyword>
<evidence type="ECO:0000313" key="2">
    <source>
        <dbReference type="Ensembl" id="ENSNMLP00000026601.1"/>
    </source>
</evidence>
<accession>A0A8C6TXB1</accession>
<dbReference type="GO" id="GO:0007186">
    <property type="term" value="P:G protein-coupled receptor signaling pathway"/>
    <property type="evidence" value="ECO:0007669"/>
    <property type="project" value="InterPro"/>
</dbReference>
<feature type="chain" id="PRO_5034275240" evidence="1">
    <location>
        <begin position="27"/>
        <end position="133"/>
    </location>
</feature>
<protein>
    <submittedName>
        <fullName evidence="2">Uncharacterized protein</fullName>
    </submittedName>
</protein>
<sequence length="133" mass="14544">MMASRCRRSSLLMLALLAALMHVALSQDSESGLWPRALRGLYSKGPNLTAEKQLLGELQDVLEKLQSKRLPLWEKKYGQVATVSLYSGPGSLQDALFGQCPVPTATISRSHHLVLCLNVFNAVPGPTTSKHFV</sequence>
<feature type="signal peptide" evidence="1">
    <location>
        <begin position="1"/>
        <end position="26"/>
    </location>
</feature>
<dbReference type="GO" id="GO:0043410">
    <property type="term" value="P:positive regulation of MAPK cascade"/>
    <property type="evidence" value="ECO:0007669"/>
    <property type="project" value="InterPro"/>
</dbReference>
<name>A0A8C6TXB1_9GOBI</name>